<dbReference type="GO" id="GO:0003677">
    <property type="term" value="F:DNA binding"/>
    <property type="evidence" value="ECO:0007669"/>
    <property type="project" value="UniProtKB-UniRule"/>
</dbReference>
<dbReference type="InterPro" id="IPR041474">
    <property type="entry name" value="NicS_C"/>
</dbReference>
<evidence type="ECO:0000256" key="1">
    <source>
        <dbReference type="ARBA" id="ARBA00023125"/>
    </source>
</evidence>
<feature type="DNA-binding region" description="H-T-H motif" evidence="2">
    <location>
        <begin position="63"/>
        <end position="82"/>
    </location>
</feature>
<dbReference type="EMBL" id="WNKV01000018">
    <property type="protein sequence ID" value="MTW18541.1"/>
    <property type="molecule type" value="Genomic_DNA"/>
</dbReference>
<dbReference type="PANTHER" id="PTHR30328:SF54">
    <property type="entry name" value="HTH-TYPE TRANSCRIPTIONAL REPRESSOR SCO4008"/>
    <property type="match status" value="1"/>
</dbReference>
<feature type="domain" description="HTH tetR-type" evidence="3">
    <location>
        <begin position="40"/>
        <end position="100"/>
    </location>
</feature>
<keyword evidence="6" id="KW-1185">Reference proteome</keyword>
<evidence type="ECO:0000313" key="5">
    <source>
        <dbReference type="EMBL" id="VCU07508.1"/>
    </source>
</evidence>
<dbReference type="PANTHER" id="PTHR30328">
    <property type="entry name" value="TRANSCRIPTIONAL REPRESSOR"/>
    <property type="match status" value="1"/>
</dbReference>
<dbReference type="OrthoDB" id="2356263at2"/>
<dbReference type="InterPro" id="IPR001647">
    <property type="entry name" value="HTH_TetR"/>
</dbReference>
<dbReference type="Pfam" id="PF17938">
    <property type="entry name" value="TetR_C_29"/>
    <property type="match status" value="1"/>
</dbReference>
<evidence type="ECO:0000313" key="4">
    <source>
        <dbReference type="EMBL" id="MTW18541.1"/>
    </source>
</evidence>
<dbReference type="Proteomes" id="UP000438991">
    <property type="component" value="Unassembled WGS sequence"/>
</dbReference>
<gene>
    <name evidence="5" type="primary">nicS_1</name>
    <name evidence="4" type="ORF">GJ689_20275</name>
    <name evidence="5" type="ORF">RHODGE_RHODGE_00752</name>
</gene>
<dbReference type="SUPFAM" id="SSF46689">
    <property type="entry name" value="Homeodomain-like"/>
    <property type="match status" value="1"/>
</dbReference>
<protein>
    <submittedName>
        <fullName evidence="5">HTH-type transcriptional repressor NicS</fullName>
    </submittedName>
    <submittedName>
        <fullName evidence="4">TetR family transcriptional regulator</fullName>
    </submittedName>
</protein>
<accession>A0A447CQQ4</accession>
<comment type="caution">
    <text evidence="5">The sequence shown here is derived from an EMBL/GenBank/DDBJ whole genome shotgun (WGS) entry which is preliminary data.</text>
</comment>
<dbReference type="InterPro" id="IPR009057">
    <property type="entry name" value="Homeodomain-like_sf"/>
</dbReference>
<sequence length="248" mass="27501">MLYGRSWRHVAALCETMEAAKAATTKTAPPKRPIGPRDPVRTRAAILDAATQEFKAKGLTGARVDTIAKRSGVNKRMIYHYFGGKEGLYVAVLEETYSAIRAAEHELHLGDRGPIESICELVRFTWGYFIKHPEFLSLLGSENLHRARYLRQSARIRDLHSPLIATLSHQLERGAAMGLIRPGVDPVQLYITIAALGFFYLSNRHTLGTIFGRSMDDAASLEARGRHVEEVVVAYLKPPGDLTPRPAA</sequence>
<dbReference type="Proteomes" id="UP000289200">
    <property type="component" value="Unassembled WGS sequence"/>
</dbReference>
<dbReference type="PRINTS" id="PR00455">
    <property type="entry name" value="HTHTETR"/>
</dbReference>
<reference evidence="4 7" key="3">
    <citation type="submission" date="2019-11" db="EMBL/GenBank/DDBJ databases">
        <title>Whole-genome sequence of Rhodoplanes serenus DSM 18633, type strain.</title>
        <authorList>
            <person name="Kyndt J.A."/>
            <person name="Meyer T.E."/>
        </authorList>
    </citation>
    <scope>NUCLEOTIDE SEQUENCE [LARGE SCALE GENOMIC DNA]</scope>
    <source>
        <strain evidence="4 7">DSM 18633</strain>
    </source>
</reference>
<evidence type="ECO:0000313" key="6">
    <source>
        <dbReference type="Proteomes" id="UP000289200"/>
    </source>
</evidence>
<organism evidence="5 6">
    <name type="scientific">Rhodoplanes serenus</name>
    <dbReference type="NCBI Taxonomy" id="200615"/>
    <lineage>
        <taxon>Bacteria</taxon>
        <taxon>Pseudomonadati</taxon>
        <taxon>Pseudomonadota</taxon>
        <taxon>Alphaproteobacteria</taxon>
        <taxon>Hyphomicrobiales</taxon>
        <taxon>Nitrobacteraceae</taxon>
        <taxon>Rhodoplanes</taxon>
    </lineage>
</organism>
<dbReference type="InterPro" id="IPR036271">
    <property type="entry name" value="Tet_transcr_reg_TetR-rel_C_sf"/>
</dbReference>
<name>A0A447CQQ4_9BRAD</name>
<dbReference type="PROSITE" id="PS50977">
    <property type="entry name" value="HTH_TETR_2"/>
    <property type="match status" value="1"/>
</dbReference>
<evidence type="ECO:0000259" key="3">
    <source>
        <dbReference type="PROSITE" id="PS50977"/>
    </source>
</evidence>
<evidence type="ECO:0000256" key="2">
    <source>
        <dbReference type="PROSITE-ProRule" id="PRU00335"/>
    </source>
</evidence>
<reference evidence="6" key="1">
    <citation type="submission" date="2018-10" db="EMBL/GenBank/DDBJ databases">
        <authorList>
            <person name="Peiro R."/>
            <person name="Begona"/>
            <person name="Cbmso G."/>
            <person name="Lopez M."/>
            <person name="Gonzalez S."/>
            <person name="Sacristan E."/>
            <person name="Castillo E."/>
        </authorList>
    </citation>
    <scope>NUCLEOTIDE SEQUENCE [LARGE SCALE GENOMIC DNA]</scope>
</reference>
<dbReference type="EMBL" id="UWOC01000044">
    <property type="protein sequence ID" value="VCU07508.1"/>
    <property type="molecule type" value="Genomic_DNA"/>
</dbReference>
<keyword evidence="1 2" id="KW-0238">DNA-binding</keyword>
<dbReference type="InterPro" id="IPR050109">
    <property type="entry name" value="HTH-type_TetR-like_transc_reg"/>
</dbReference>
<dbReference type="Gene3D" id="1.10.357.10">
    <property type="entry name" value="Tetracycline Repressor, domain 2"/>
    <property type="match status" value="1"/>
</dbReference>
<dbReference type="SUPFAM" id="SSF48498">
    <property type="entry name" value="Tetracyclin repressor-like, C-terminal domain"/>
    <property type="match status" value="1"/>
</dbReference>
<reference evidence="5" key="2">
    <citation type="submission" date="2018-10" db="EMBL/GenBank/DDBJ databases">
        <authorList>
            <person name="Peiro R."/>
            <person name="Begona"/>
            <person name="Cbmso G."/>
            <person name="Lopez M."/>
            <person name="Gonzalez S."/>
            <person name="Sacristan E."/>
            <person name="Castillo E."/>
        </authorList>
    </citation>
    <scope>NUCLEOTIDE SEQUENCE</scope>
    <source>
        <strain evidence="5">Rhod_genome</strain>
    </source>
</reference>
<evidence type="ECO:0000313" key="7">
    <source>
        <dbReference type="Proteomes" id="UP000438991"/>
    </source>
</evidence>
<dbReference type="AlphaFoldDB" id="A0A447CQQ4"/>
<proteinExistence type="predicted"/>
<dbReference type="Pfam" id="PF00440">
    <property type="entry name" value="TetR_N"/>
    <property type="match status" value="1"/>
</dbReference>